<dbReference type="EMBL" id="VSRR010014815">
    <property type="protein sequence ID" value="MPC57479.1"/>
    <property type="molecule type" value="Genomic_DNA"/>
</dbReference>
<dbReference type="Proteomes" id="UP000324222">
    <property type="component" value="Unassembled WGS sequence"/>
</dbReference>
<sequence length="100" mass="11233">MSPERFIHAGVIVILSHLISRFTFPEHLPRCLRSRCLTENPHPVVILRHLRAPRLAKAHSSPRQLPGSRGPECWVPLVPLPASSLVCEGHRGINMHLAFI</sequence>
<gene>
    <name evidence="1" type="ORF">E2C01_051459</name>
</gene>
<comment type="caution">
    <text evidence="1">The sequence shown here is derived from an EMBL/GenBank/DDBJ whole genome shotgun (WGS) entry which is preliminary data.</text>
</comment>
<reference evidence="1 2" key="1">
    <citation type="submission" date="2019-05" db="EMBL/GenBank/DDBJ databases">
        <title>Another draft genome of Portunus trituberculatus and its Hox gene families provides insights of decapod evolution.</title>
        <authorList>
            <person name="Jeong J.-H."/>
            <person name="Song I."/>
            <person name="Kim S."/>
            <person name="Choi T."/>
            <person name="Kim D."/>
            <person name="Ryu S."/>
            <person name="Kim W."/>
        </authorList>
    </citation>
    <scope>NUCLEOTIDE SEQUENCE [LARGE SCALE GENOMIC DNA]</scope>
    <source>
        <tissue evidence="1">Muscle</tissue>
    </source>
</reference>
<organism evidence="1 2">
    <name type="scientific">Portunus trituberculatus</name>
    <name type="common">Swimming crab</name>
    <name type="synonym">Neptunus trituberculatus</name>
    <dbReference type="NCBI Taxonomy" id="210409"/>
    <lineage>
        <taxon>Eukaryota</taxon>
        <taxon>Metazoa</taxon>
        <taxon>Ecdysozoa</taxon>
        <taxon>Arthropoda</taxon>
        <taxon>Crustacea</taxon>
        <taxon>Multicrustacea</taxon>
        <taxon>Malacostraca</taxon>
        <taxon>Eumalacostraca</taxon>
        <taxon>Eucarida</taxon>
        <taxon>Decapoda</taxon>
        <taxon>Pleocyemata</taxon>
        <taxon>Brachyura</taxon>
        <taxon>Eubrachyura</taxon>
        <taxon>Portunoidea</taxon>
        <taxon>Portunidae</taxon>
        <taxon>Portuninae</taxon>
        <taxon>Portunus</taxon>
    </lineage>
</organism>
<proteinExistence type="predicted"/>
<evidence type="ECO:0000313" key="1">
    <source>
        <dbReference type="EMBL" id="MPC57479.1"/>
    </source>
</evidence>
<keyword evidence="2" id="KW-1185">Reference proteome</keyword>
<protein>
    <submittedName>
        <fullName evidence="1">Uncharacterized protein</fullName>
    </submittedName>
</protein>
<dbReference type="AlphaFoldDB" id="A0A5B7GIZ0"/>
<accession>A0A5B7GIZ0</accession>
<name>A0A5B7GIZ0_PORTR</name>
<evidence type="ECO:0000313" key="2">
    <source>
        <dbReference type="Proteomes" id="UP000324222"/>
    </source>
</evidence>